<feature type="domain" description="Carrier" evidence="5">
    <location>
        <begin position="2967"/>
        <end position="3042"/>
    </location>
</feature>
<dbReference type="PROSITE" id="PS00012">
    <property type="entry name" value="PHOSPHOPANTETHEINE"/>
    <property type="match status" value="3"/>
</dbReference>
<dbReference type="NCBIfam" id="TIGR01733">
    <property type="entry name" value="AA-adenyl-dom"/>
    <property type="match status" value="2"/>
</dbReference>
<keyword evidence="3" id="KW-0597">Phosphoprotein</keyword>
<organism evidence="6 7">
    <name type="scientific">Rhodococcus tibetensis</name>
    <dbReference type="NCBI Taxonomy" id="2965064"/>
    <lineage>
        <taxon>Bacteria</taxon>
        <taxon>Bacillati</taxon>
        <taxon>Actinomycetota</taxon>
        <taxon>Actinomycetes</taxon>
        <taxon>Mycobacteriales</taxon>
        <taxon>Nocardiaceae</taxon>
        <taxon>Rhodococcus</taxon>
    </lineage>
</organism>
<evidence type="ECO:0000259" key="5">
    <source>
        <dbReference type="PROSITE" id="PS50075"/>
    </source>
</evidence>
<dbReference type="PANTHER" id="PTHR45527:SF1">
    <property type="entry name" value="FATTY ACID SYNTHASE"/>
    <property type="match status" value="1"/>
</dbReference>
<dbReference type="Gene3D" id="3.40.50.12780">
    <property type="entry name" value="N-terminal domain of ligase-like"/>
    <property type="match status" value="1"/>
</dbReference>
<dbReference type="Gene3D" id="3.30.300.30">
    <property type="match status" value="3"/>
</dbReference>
<accession>A0ABT1QEN9</accession>
<comment type="caution">
    <text evidence="6">The sequence shown here is derived from an EMBL/GenBank/DDBJ whole genome shotgun (WGS) entry which is preliminary data.</text>
</comment>
<reference evidence="6 7" key="1">
    <citation type="submission" date="2022-07" db="EMBL/GenBank/DDBJ databases">
        <title>Degradation activity of malathion, p-nitrophenol and potential low-temperature adaptation strategy of Rhodococcus sp. FXJ9.536.</title>
        <authorList>
            <person name="Huang J."/>
            <person name="Huang Y."/>
        </authorList>
    </citation>
    <scope>NUCLEOTIDE SEQUENCE [LARGE SCALE GENOMIC DNA]</scope>
    <source>
        <strain evidence="6 7">FXJ9.536</strain>
    </source>
</reference>
<feature type="compositionally biased region" description="Basic and acidic residues" evidence="4">
    <location>
        <begin position="1"/>
        <end position="10"/>
    </location>
</feature>
<evidence type="ECO:0000256" key="1">
    <source>
        <dbReference type="ARBA" id="ARBA00001957"/>
    </source>
</evidence>
<name>A0ABT1QEN9_9NOCA</name>
<proteinExistence type="predicted"/>
<keyword evidence="2" id="KW-0596">Phosphopantetheine</keyword>
<dbReference type="PROSITE" id="PS00455">
    <property type="entry name" value="AMP_BINDING"/>
    <property type="match status" value="2"/>
</dbReference>
<dbReference type="PROSITE" id="PS50075">
    <property type="entry name" value="CARRIER"/>
    <property type="match status" value="3"/>
</dbReference>
<evidence type="ECO:0000256" key="3">
    <source>
        <dbReference type="ARBA" id="ARBA00022553"/>
    </source>
</evidence>
<keyword evidence="7" id="KW-1185">Reference proteome</keyword>
<dbReference type="SMART" id="SM00823">
    <property type="entry name" value="PKS_PP"/>
    <property type="match status" value="3"/>
</dbReference>
<dbReference type="Proteomes" id="UP001524501">
    <property type="component" value="Unassembled WGS sequence"/>
</dbReference>
<dbReference type="Pfam" id="PF00668">
    <property type="entry name" value="Condensation"/>
    <property type="match status" value="4"/>
</dbReference>
<dbReference type="CDD" id="cd19540">
    <property type="entry name" value="LCL_NRPS-like"/>
    <property type="match status" value="2"/>
</dbReference>
<dbReference type="InterPro" id="IPR042099">
    <property type="entry name" value="ANL_N_sf"/>
</dbReference>
<dbReference type="Gene3D" id="3.30.559.10">
    <property type="entry name" value="Chloramphenicol acetyltransferase-like domain"/>
    <property type="match status" value="3"/>
</dbReference>
<dbReference type="SUPFAM" id="SSF52777">
    <property type="entry name" value="CoA-dependent acyltransferases"/>
    <property type="match status" value="7"/>
</dbReference>
<dbReference type="PANTHER" id="PTHR45527">
    <property type="entry name" value="NONRIBOSOMAL PEPTIDE SYNTHETASE"/>
    <property type="match status" value="1"/>
</dbReference>
<evidence type="ECO:0000313" key="7">
    <source>
        <dbReference type="Proteomes" id="UP001524501"/>
    </source>
</evidence>
<dbReference type="InterPro" id="IPR023213">
    <property type="entry name" value="CAT-like_dom_sf"/>
</dbReference>
<feature type="domain" description="Carrier" evidence="5">
    <location>
        <begin position="1202"/>
        <end position="1277"/>
    </location>
</feature>
<dbReference type="RefSeq" id="WP_255970609.1">
    <property type="nucleotide sequence ID" value="NZ_JANFQF010000013.1"/>
</dbReference>
<sequence>MERRAARGADGEPACVADTPASLPDSPFPLSAAQHEAWLAQELAPDVPLCIAQYVELHGNLDVDLLRSATVATADEFGSPFLRLVEIEGRPLQVVDPSTDRSIGLVDFRGEADPVDAAREWMRTDCGKPLDLTHDRLVESSILRVGDEHYLWYSKIHHVALDGYGAMTMLNRIAARYSAATLNRELPPNEAADPRYLLDVDEQYRSSSRFAADRTFWAERIAGLGPGPSLTRTMAPAVAASTDIAGPLPEAAERALREAGQHGTAKIIAAFACYLSRMTGRRDVLLRIPVSARTTAVLRRSGGMMAGIVPLPVEIRPEDTVGELVERVRLDLLGALRHQRFGLGDIRRDVGPGAADTLSGPMINVMLFHQELRLGTLVGEYHIVTSGPVEDLLVDVYQSGTPVRTFVHFLANPHRYDADEVGAHHRRFVELLDEFLGADADAPITAVHDDTARLDFWTRTLAGAPPLIELPADRPRPARPSGRSGTVYAPIGAELHHRLTEFAAEYRTDVFTVMHAVLALMLSRVARTEDVVVGTVVDADVLVSRTRLRGSEPFTELVEGVRDAAAKASAHRGASFEQIVDALDPPRSRSHAPLFQVLLDYAERGRDLGDLDLLVTVGEQHEHVRFTYAADLFDAVTASSFGLRLLRIAEAALADPSIVAGDIDLLEPAEHALLRTWSSRPASPTRRTLTELFALTAARSADTTAVVAGGERLSYGELDARSNRLARYLLSIGVGPQSLVAVAAPRSAALVVALLAVVKAGAAYLPIDADHPGERSAFVLDDARPVCLLATRGTAATLAPSGIPVLLLDSKETGVDAVSPLPVTDSERGPIGPESLAYVVYTSGSTGRPKGVAVSHGNVVALFASAEQLFRFDDTDVWTMFHSPAFDFSVWELWGALLHGGTLVVLDFDTTRAPAHFLGLLRRERVTVLSQTPTAFAQLIEADAADQHAEPLPLRYVVLGGEALDLGQLARWYSHHDEDAPVLVNMYGITETTVHVSHLPLDPGFAAAAWTSVIGRAIPGFKVSVLDPRLHPVPVGVAGELYVSGPQVARGYLGRAGLTASRFVADTSGSRMYRTGDVVRWRRDGLLEYLGRDDQQVEIRGFRVELGEVESVLGRCDGVAQAVATVHRDQVTGPALAAYVVPEPGALVDPSAVREIAESALPSYMVPASVTVLAQLPVTANGKLDRAALPSPVVNSRAEFVAPGTAVEESLATVFADSLNVPSVGVDDDFFALGGNSLIAARAAARIHTEFGAGVGVRDIFDAPTVRLLATRVAGAGTTTRPPLVATDRSVSVPVSLAQTRMWLLDQYDTTSPAYNIAAAFRLRGPLDVAALGAALTDVVDRHQILRTVFPLVGDVPVQSVLTVEDALPSLRSVAVVGESDLRQRLSAALSAGFELTAQVPLRAELFEIGPREHVFALVVHHIAADALSLAPLARDVTAAYSARVSGNAPRWEPLPVHYRDYSVWQRTLLGSEDDPDSLMSRQLAYWCSALAEAPVVAELPLDRPRPEHRSLAGAGMSFTVEERLHERMRDLARQHEVTVFMVSHAAFAVLLGGLTSTSDVVIGSPVAGRSEAVLDDVVGMFVNTLALRTPITGSDSFAALLHTVRDRDLEAFAHADVPFDRVVEALDVPRITAHAPLFQVLFEFQDVERPTPTLPDLTVEEIDLGVSVSTFDLQLTLVEQFREDGSPAGMSATFTYATDIFDAATVQTFADRFVRVLDTIVATPDVPLARIDLLAPDEREALVPVCGHPAEAPRLLPDILSAAAQRDPHAVALSYGNAVMSYRELDDWSNRLAWVLIDRGIGPEDQVAIGLVRSVELVVSVWAVAKSGASFVPVDPSLPPARIADILADSGAVAGLTVAEQRDRMPDGVEWLHLDYPGPSRRWRSHPITAGDRVVPLRREHPAYLMYTSGSTGTPKGVVITHAGLQNLTAEQHTRYATTNASRVLNLASPGFDASMLEYLMAFGAGARLVIAATHVYGGEALTELLTSERITHSFMTPAVLATVDPRGLHLLRTLVVGGERCPPELLDRWASRRDLLVAYGPTETTVVSNIGAPMAAGDPVRIGRPIRGIRELLLDEWLRPVPVGVVGELYMLGEGLARGYHRMPGSTATSFVANPFDHEGSRMYRTGDLMRWTREGLLEYVGRNDFQVKLRGQRVEPGEVEAVLTRCPGVAQAVVAVRRTPAGQAALAGYVTAREQARLDSTEVLHFAGSVLAPFMVPATVTVLDRFPLGPNGKIDRRALPDPELAPRIFRAPTTPFESAVAGIFAEVLGSGAVGADDDFFASGGNSLTATQVVARINAALGSDIGVREVFEAPTVRALAARIGGTGAAEKPVLTAVQRPDPLPLSWAQHRMWLLNQFDTSSPAYNVAMMVRLSGALDVGALTSALADVVTRQESLRTRYPYGGAGPTQVIVDANDIARPTVVTTGDALHEQVSELVSTGFDVAADVPIRARLFEYGERDHLLVVVVHHIAADGFSMVPLARDVLAAYAARSAGRAPEWDPLPVQYADYTVWQRELLGSEDDPDSLMSRQLGYWRSVLADAPVVTELPADRDRPPQRSGSGDRWRFSIDADLHRDVVALARSRHCTVFMVMHAAFALLLSRSGGTSDIVIGSPVAGRGESDLDDVVGMFVNTLVLRTEVSGTFTELLERVRDTDLAAYTHADVPFERVVEALNPPRSQSHSPLFQVLLEFRNTEYPELTLPHLDIEVLEPDIAVALFDLQLTLRERYDQSGTPSGMTAAFTYATDLFGADTVRILADRFARILAAVISQPGVAVGDVDLLTPVERRTLRERSMAAGTFVLDSRLHLAPEGATGAVYLDEIQADGLSPRAAAATVVANPFGAPGSRMFRTGRHARWTRSGHLVGVGGSPLHSITEVMKSHPAIREAVALSTAAGVTLFWVPAAAAAVLPMPEELRVFGAQRLESRFVPARFVALGAVPRTTDGEADEDALRALIAEAQSPDRSSRQRWTELQRAVAEQWVAVLGHEDFSREDGFFDVGGNSVRVVELARRFEDRWPGVLRVGRLFDVVTVAAQAEAISHSAETTEVAAPATYEF</sequence>
<dbReference type="InterPro" id="IPR045851">
    <property type="entry name" value="AMP-bd_C_sf"/>
</dbReference>
<dbReference type="Gene3D" id="3.40.50.980">
    <property type="match status" value="2"/>
</dbReference>
<dbReference type="Gene3D" id="3.30.559.30">
    <property type="entry name" value="Nonribosomal peptide synthetase, condensation domain"/>
    <property type="match status" value="4"/>
</dbReference>
<protein>
    <submittedName>
        <fullName evidence="6">Amino acid adenylation domain-containing protein</fullName>
    </submittedName>
</protein>
<evidence type="ECO:0000256" key="4">
    <source>
        <dbReference type="SAM" id="MobiDB-lite"/>
    </source>
</evidence>
<feature type="domain" description="Carrier" evidence="5">
    <location>
        <begin position="2254"/>
        <end position="2329"/>
    </location>
</feature>
<gene>
    <name evidence="6" type="ORF">NOF53_16445</name>
</gene>
<dbReference type="Pfam" id="PF13193">
    <property type="entry name" value="AMP-binding_C"/>
    <property type="match status" value="2"/>
</dbReference>
<dbReference type="InterPro" id="IPR020806">
    <property type="entry name" value="PKS_PP-bd"/>
</dbReference>
<dbReference type="InterPro" id="IPR036736">
    <property type="entry name" value="ACP-like_sf"/>
</dbReference>
<dbReference type="InterPro" id="IPR000873">
    <property type="entry name" value="AMP-dep_synth/lig_dom"/>
</dbReference>
<dbReference type="Gene3D" id="2.30.38.10">
    <property type="entry name" value="Luciferase, Domain 3"/>
    <property type="match status" value="2"/>
</dbReference>
<dbReference type="Gene3D" id="1.10.1200.10">
    <property type="entry name" value="ACP-like"/>
    <property type="match status" value="3"/>
</dbReference>
<comment type="cofactor">
    <cofactor evidence="1">
        <name>pantetheine 4'-phosphate</name>
        <dbReference type="ChEBI" id="CHEBI:47942"/>
    </cofactor>
</comment>
<dbReference type="InterPro" id="IPR020845">
    <property type="entry name" value="AMP-binding_CS"/>
</dbReference>
<dbReference type="CDD" id="cd17643">
    <property type="entry name" value="A_NRPS_Cytc1-like"/>
    <property type="match status" value="1"/>
</dbReference>
<dbReference type="Pfam" id="PF00501">
    <property type="entry name" value="AMP-binding"/>
    <property type="match status" value="2"/>
</dbReference>
<feature type="region of interest" description="Disordered" evidence="4">
    <location>
        <begin position="1"/>
        <end position="22"/>
    </location>
</feature>
<dbReference type="InterPro" id="IPR006162">
    <property type="entry name" value="Ppantetheine_attach_site"/>
</dbReference>
<dbReference type="InterPro" id="IPR009081">
    <property type="entry name" value="PP-bd_ACP"/>
</dbReference>
<dbReference type="EMBL" id="JANFQF010000013">
    <property type="protein sequence ID" value="MCQ4120739.1"/>
    <property type="molecule type" value="Genomic_DNA"/>
</dbReference>
<dbReference type="SUPFAM" id="SSF47336">
    <property type="entry name" value="ACP-like"/>
    <property type="match status" value="3"/>
</dbReference>
<dbReference type="SUPFAM" id="SSF56801">
    <property type="entry name" value="Acetyl-CoA synthetase-like"/>
    <property type="match status" value="3"/>
</dbReference>
<evidence type="ECO:0000313" key="6">
    <source>
        <dbReference type="EMBL" id="MCQ4120739.1"/>
    </source>
</evidence>
<dbReference type="Pfam" id="PF00550">
    <property type="entry name" value="PP-binding"/>
    <property type="match status" value="3"/>
</dbReference>
<dbReference type="InterPro" id="IPR001242">
    <property type="entry name" value="Condensation_dom"/>
</dbReference>
<dbReference type="InterPro" id="IPR010071">
    <property type="entry name" value="AA_adenyl_dom"/>
</dbReference>
<dbReference type="InterPro" id="IPR025110">
    <property type="entry name" value="AMP-bd_C"/>
</dbReference>
<evidence type="ECO:0000256" key="2">
    <source>
        <dbReference type="ARBA" id="ARBA00022450"/>
    </source>
</evidence>